<dbReference type="AlphaFoldDB" id="L0DLF9"/>
<accession>L0DLF9</accession>
<evidence type="ECO:0000313" key="3">
    <source>
        <dbReference type="Proteomes" id="UP000010798"/>
    </source>
</evidence>
<feature type="signal peptide" evidence="1">
    <location>
        <begin position="1"/>
        <end position="27"/>
    </location>
</feature>
<name>L0DLF9_SINAD</name>
<organism evidence="2 3">
    <name type="scientific">Singulisphaera acidiphila (strain ATCC BAA-1392 / DSM 18658 / VKM B-2454 / MOB10)</name>
    <dbReference type="NCBI Taxonomy" id="886293"/>
    <lineage>
        <taxon>Bacteria</taxon>
        <taxon>Pseudomonadati</taxon>
        <taxon>Planctomycetota</taxon>
        <taxon>Planctomycetia</taxon>
        <taxon>Isosphaerales</taxon>
        <taxon>Isosphaeraceae</taxon>
        <taxon>Singulisphaera</taxon>
    </lineage>
</organism>
<feature type="chain" id="PRO_5003940389" evidence="1">
    <location>
        <begin position="28"/>
        <end position="593"/>
    </location>
</feature>
<evidence type="ECO:0000313" key="2">
    <source>
        <dbReference type="EMBL" id="AGA29665.1"/>
    </source>
</evidence>
<keyword evidence="3" id="KW-1185">Reference proteome</keyword>
<gene>
    <name evidence="2" type="ordered locus">Sinac_5524</name>
</gene>
<reference evidence="2 3" key="1">
    <citation type="submission" date="2012-02" db="EMBL/GenBank/DDBJ databases">
        <title>Complete sequence of chromosome of Singulisphaera acidiphila DSM 18658.</title>
        <authorList>
            <consortium name="US DOE Joint Genome Institute (JGI-PGF)"/>
            <person name="Lucas S."/>
            <person name="Copeland A."/>
            <person name="Lapidus A."/>
            <person name="Glavina del Rio T."/>
            <person name="Dalin E."/>
            <person name="Tice H."/>
            <person name="Bruce D."/>
            <person name="Goodwin L."/>
            <person name="Pitluck S."/>
            <person name="Peters L."/>
            <person name="Ovchinnikova G."/>
            <person name="Chertkov O."/>
            <person name="Kyrpides N."/>
            <person name="Mavromatis K."/>
            <person name="Ivanova N."/>
            <person name="Brettin T."/>
            <person name="Detter J.C."/>
            <person name="Han C."/>
            <person name="Larimer F."/>
            <person name="Land M."/>
            <person name="Hauser L."/>
            <person name="Markowitz V."/>
            <person name="Cheng J.-F."/>
            <person name="Hugenholtz P."/>
            <person name="Woyke T."/>
            <person name="Wu D."/>
            <person name="Tindall B."/>
            <person name="Pomrenke H."/>
            <person name="Brambilla E."/>
            <person name="Klenk H.-P."/>
            <person name="Eisen J.A."/>
        </authorList>
    </citation>
    <scope>NUCLEOTIDE SEQUENCE [LARGE SCALE GENOMIC DNA]</scope>
    <source>
        <strain evidence="3">ATCC BAA-1392 / DSM 18658 / VKM B-2454 / MOB10</strain>
    </source>
</reference>
<dbReference type="KEGG" id="saci:Sinac_5524"/>
<proteinExistence type="predicted"/>
<protein>
    <submittedName>
        <fullName evidence="2">Uncharacterized protein</fullName>
    </submittedName>
</protein>
<dbReference type="Proteomes" id="UP000010798">
    <property type="component" value="Chromosome"/>
</dbReference>
<dbReference type="OrthoDB" id="245331at2"/>
<dbReference type="eggNOG" id="ENOG50331I6">
    <property type="taxonomic scope" value="Bacteria"/>
</dbReference>
<keyword evidence="1" id="KW-0732">Signal</keyword>
<dbReference type="RefSeq" id="WP_015248765.1">
    <property type="nucleotide sequence ID" value="NC_019892.1"/>
</dbReference>
<dbReference type="EMBL" id="CP003364">
    <property type="protein sequence ID" value="AGA29665.1"/>
    <property type="molecule type" value="Genomic_DNA"/>
</dbReference>
<sequence length="593" mass="65069">MRSHVTKRFFALSLALAAAVTSQGAGLADPLLRLTPPDAGITLAIEDLRGHTQEYLASPLAGRLARLPFVRSWMDSPQVASFQAARRQIETVLGTTLKNVRDELLGDAVVLTLWVPPQGKQEEARGMLLIRARDRKLLGRLIEGINDSQTKKGELLRIVERTRNGISYQVREFAPQAKRPAEYYTTLADQTFAWSNSEELVQGVIDRSKGTEQGLSDVPGFRQVRERLPQRCLLSLFVNPRFLEMQIAASPKPAKPLDERLAVMLSRYVDALEYIGCAIELRGASSDRGAGIILHTEEGINPDKLPLWMKRWAARPSIDPPLDRVPNSALGVASAHIDFEALEDVLRSMTPSSGQRRLDNLLLGLSGVMLGRDLRTEILPKLGPAVFAYLATTVDSGQGQGFSYVLSVALKGEPGKNGVAAALENGLRTFFALYALDEKHDHGQLEVESREIQGVSITALSPTSPFAFAFGQGRLVIGGIAEAVAGAIHSEASTNRRFSQLRATYFPQAETFLCIDLEKVRTFAESHRTAIARRLALRNEKTVENAQRELDLALALMGEFRDLFVTSVITPDARSAHRMLGLIAPTESPAKLP</sequence>
<dbReference type="HOGENOM" id="CLU_459961_0_0_0"/>
<evidence type="ECO:0000256" key="1">
    <source>
        <dbReference type="SAM" id="SignalP"/>
    </source>
</evidence>